<dbReference type="AlphaFoldDB" id="A0AAP2CKS4"/>
<dbReference type="InterPro" id="IPR033740">
    <property type="entry name" value="Pept_M24B"/>
</dbReference>
<dbReference type="Proteomes" id="UP001315686">
    <property type="component" value="Unassembled WGS sequence"/>
</dbReference>
<reference evidence="7 8" key="1">
    <citation type="journal article" date="2021" name="Arch. Microbiol.">
        <title>Harenicola maris gen. nov., sp. nov. isolated from the Sea of Japan shallow sediments.</title>
        <authorList>
            <person name="Romanenko L.A."/>
            <person name="Kurilenko V.V."/>
            <person name="Chernysheva N.Y."/>
            <person name="Tekutyeva L.A."/>
            <person name="Velansky P.V."/>
            <person name="Svetashev V.I."/>
            <person name="Isaeva M.P."/>
        </authorList>
    </citation>
    <scope>NUCLEOTIDE SEQUENCE [LARGE SCALE GENOMIC DNA]</scope>
    <source>
        <strain evidence="7 8">KMM 3653</strain>
    </source>
</reference>
<evidence type="ECO:0000313" key="8">
    <source>
        <dbReference type="Proteomes" id="UP001315686"/>
    </source>
</evidence>
<dbReference type="InterPro" id="IPR036005">
    <property type="entry name" value="Creatinase/aminopeptidase-like"/>
</dbReference>
<dbReference type="Pfam" id="PF16188">
    <property type="entry name" value="Peptidase_M24_C"/>
    <property type="match status" value="1"/>
</dbReference>
<comment type="caution">
    <text evidence="7">The sequence shown here is derived from an EMBL/GenBank/DDBJ whole genome shotgun (WGS) entry which is preliminary data.</text>
</comment>
<evidence type="ECO:0000256" key="2">
    <source>
        <dbReference type="ARBA" id="ARBA00022723"/>
    </source>
</evidence>
<dbReference type="SUPFAM" id="SSF53092">
    <property type="entry name" value="Creatinase/prolidase N-terminal domain"/>
    <property type="match status" value="1"/>
</dbReference>
<protein>
    <submittedName>
        <fullName evidence="7">Aminopeptidase P family protein</fullName>
    </submittedName>
</protein>
<dbReference type="PANTHER" id="PTHR43763:SF6">
    <property type="entry name" value="XAA-PRO AMINOPEPTIDASE 1"/>
    <property type="match status" value="1"/>
</dbReference>
<evidence type="ECO:0000256" key="3">
    <source>
        <dbReference type="ARBA" id="ARBA00022801"/>
    </source>
</evidence>
<keyword evidence="2" id="KW-0479">Metal-binding</keyword>
<dbReference type="InterPro" id="IPR050422">
    <property type="entry name" value="X-Pro_aminopeptidase_P"/>
</dbReference>
<dbReference type="Pfam" id="PF16189">
    <property type="entry name" value="Creatinase_N_2"/>
    <property type="match status" value="1"/>
</dbReference>
<feature type="domain" description="Peptidase M24" evidence="4">
    <location>
        <begin position="321"/>
        <end position="525"/>
    </location>
</feature>
<keyword evidence="8" id="KW-1185">Reference proteome</keyword>
<keyword evidence="3" id="KW-0378">Hydrolase</keyword>
<dbReference type="InterPro" id="IPR029149">
    <property type="entry name" value="Creatin/AminoP/Spt16_N"/>
</dbReference>
<evidence type="ECO:0000256" key="1">
    <source>
        <dbReference type="ARBA" id="ARBA00008766"/>
    </source>
</evidence>
<dbReference type="FunFam" id="3.90.230.10:FF:000009">
    <property type="entry name" value="xaa-Pro aminopeptidase 2"/>
    <property type="match status" value="1"/>
</dbReference>
<dbReference type="GO" id="GO:0005737">
    <property type="term" value="C:cytoplasm"/>
    <property type="evidence" value="ECO:0007669"/>
    <property type="project" value="UniProtKB-ARBA"/>
</dbReference>
<dbReference type="PANTHER" id="PTHR43763">
    <property type="entry name" value="XAA-PRO AMINOPEPTIDASE 1"/>
    <property type="match status" value="1"/>
</dbReference>
<dbReference type="Gene3D" id="3.90.230.10">
    <property type="entry name" value="Creatinase/methionine aminopeptidase superfamily"/>
    <property type="match status" value="1"/>
</dbReference>
<dbReference type="GO" id="GO:0070006">
    <property type="term" value="F:metalloaminopeptidase activity"/>
    <property type="evidence" value="ECO:0007669"/>
    <property type="project" value="InterPro"/>
</dbReference>
<sequence>MYQSFDAPTRPQDGPPRLHALREWMATRSIHAFIVPRADVHQGEYVAPRDDCLAWLTGFTGSAGFAAVTSDKAGVFIDGRYRVQVKAQIADCYAPVPWPETKLADWLKEALPGGGTVAMNAWLHTRDELTKLEKALKGSGITLAPGTDDPFDAIWPDRPAAPQGAAEVFPEGTAGKTHAEKRTEIAKSIAAKGADSAVITLPDSIAWLLNIRGADIPRNPVKQGFAILSADGHCALYADLPEPEALQGHLGNHVTIHPKEAFAQAIPALTGRVLVDPKTAPAQVFTALTAQAIHADDPCILPKAVKTEAELAATRGTHLRDAAAVIRHLKWISEEAPKGSLTEIDVVKHLEACRAEDPALRDISFDTIAGTGAHGAVVHYRVTTETNAPVTPGDLLLIDSGGQYQDGTTDITRTLPTGPVTDEQKACFTRVLRGMIDMSMMRWPKGLAGRDIDAVARIPLWQAGMDYDHGTGHGVGVFLSVHEGPQRLSRLGHVPLQSGMILSNEPGYYREGEFGIRIENLVTVRPAPNLPGADNRAMLCFDTLTWVPIDRGLIDVASLNPAQIDWLNAYHAQTYEKVSPFLDEQTAQWLEQACAPL</sequence>
<dbReference type="Pfam" id="PF01321">
    <property type="entry name" value="Creatinase_N"/>
    <property type="match status" value="1"/>
</dbReference>
<organism evidence="7 8">
    <name type="scientific">Harenicola maris</name>
    <dbReference type="NCBI Taxonomy" id="2841044"/>
    <lineage>
        <taxon>Bacteria</taxon>
        <taxon>Pseudomonadati</taxon>
        <taxon>Pseudomonadota</taxon>
        <taxon>Alphaproteobacteria</taxon>
        <taxon>Rhodobacterales</taxon>
        <taxon>Paracoccaceae</taxon>
        <taxon>Harenicola</taxon>
    </lineage>
</organism>
<dbReference type="InterPro" id="IPR000587">
    <property type="entry name" value="Creatinase_N"/>
</dbReference>
<feature type="domain" description="Creatinase N-terminal" evidence="5">
    <location>
        <begin position="17"/>
        <end position="143"/>
    </location>
</feature>
<name>A0AAP2CKS4_9RHOB</name>
<dbReference type="CDD" id="cd01085">
    <property type="entry name" value="APP"/>
    <property type="match status" value="1"/>
</dbReference>
<comment type="similarity">
    <text evidence="1">Belongs to the peptidase M24B family.</text>
</comment>
<dbReference type="GO" id="GO:0046872">
    <property type="term" value="F:metal ion binding"/>
    <property type="evidence" value="ECO:0007669"/>
    <property type="project" value="UniProtKB-KW"/>
</dbReference>
<proteinExistence type="inferred from homology"/>
<accession>A0AAP2CKS4</accession>
<evidence type="ECO:0000259" key="6">
    <source>
        <dbReference type="Pfam" id="PF16188"/>
    </source>
</evidence>
<dbReference type="RefSeq" id="WP_327792460.1">
    <property type="nucleotide sequence ID" value="NZ_JADQAZ010000001.1"/>
</dbReference>
<dbReference type="InterPro" id="IPR000994">
    <property type="entry name" value="Pept_M24"/>
</dbReference>
<keyword evidence="7" id="KW-0031">Aminopeptidase</keyword>
<dbReference type="Pfam" id="PF00557">
    <property type="entry name" value="Peptidase_M24"/>
    <property type="match status" value="1"/>
</dbReference>
<dbReference type="SUPFAM" id="SSF55920">
    <property type="entry name" value="Creatinase/aminopeptidase"/>
    <property type="match status" value="1"/>
</dbReference>
<dbReference type="EMBL" id="JADQAZ010000001">
    <property type="protein sequence ID" value="MBT0956254.1"/>
    <property type="molecule type" value="Genomic_DNA"/>
</dbReference>
<evidence type="ECO:0000313" key="7">
    <source>
        <dbReference type="EMBL" id="MBT0956254.1"/>
    </source>
</evidence>
<feature type="domain" description="Peptidase M24 C-terminal" evidence="6">
    <location>
        <begin position="538"/>
        <end position="597"/>
    </location>
</feature>
<dbReference type="Gene3D" id="3.40.350.10">
    <property type="entry name" value="Creatinase/prolidase N-terminal domain"/>
    <property type="match status" value="2"/>
</dbReference>
<gene>
    <name evidence="7" type="ORF">IV417_02550</name>
</gene>
<keyword evidence="7" id="KW-0645">Protease</keyword>
<evidence type="ECO:0000259" key="4">
    <source>
        <dbReference type="Pfam" id="PF00557"/>
    </source>
</evidence>
<evidence type="ECO:0000259" key="5">
    <source>
        <dbReference type="Pfam" id="PF01321"/>
    </source>
</evidence>
<dbReference type="InterPro" id="IPR032416">
    <property type="entry name" value="Peptidase_M24_C"/>
</dbReference>